<evidence type="ECO:0000313" key="2">
    <source>
        <dbReference type="EMBL" id="NDY94381.1"/>
    </source>
</evidence>
<reference evidence="2 3" key="1">
    <citation type="submission" date="2020-02" db="EMBL/GenBank/DDBJ databases">
        <authorList>
            <person name="Zhang X.-Y."/>
        </authorList>
    </citation>
    <scope>NUCLEOTIDE SEQUENCE [LARGE SCALE GENOMIC DNA]</scope>
    <source>
        <strain evidence="2 3">C33</strain>
    </source>
</reference>
<proteinExistence type="predicted"/>
<dbReference type="Proteomes" id="UP000484885">
    <property type="component" value="Unassembled WGS sequence"/>
</dbReference>
<dbReference type="EMBL" id="JAAGSC010000028">
    <property type="protein sequence ID" value="NDY94381.1"/>
    <property type="molecule type" value="Genomic_DNA"/>
</dbReference>
<feature type="region of interest" description="Disordered" evidence="1">
    <location>
        <begin position="429"/>
        <end position="469"/>
    </location>
</feature>
<gene>
    <name evidence="2" type="ORF">G3I74_01375</name>
</gene>
<accession>A0A845V274</accession>
<name>A0A845V274_9GAMM</name>
<keyword evidence="3" id="KW-1185">Reference proteome</keyword>
<evidence type="ECO:0000256" key="1">
    <source>
        <dbReference type="SAM" id="MobiDB-lite"/>
    </source>
</evidence>
<dbReference type="RefSeq" id="WP_164209446.1">
    <property type="nucleotide sequence ID" value="NZ_JAAGSC010000028.1"/>
</dbReference>
<feature type="compositionally biased region" description="Polar residues" evidence="1">
    <location>
        <begin position="454"/>
        <end position="469"/>
    </location>
</feature>
<protein>
    <submittedName>
        <fullName evidence="2">Uncharacterized protein</fullName>
    </submittedName>
</protein>
<sequence length="469" mass="51737">MSTNQPWGHVMVNTSILDKVESGEPARLIPFTGARQKETAAVSALLAVFRIVPEYAKAMLADAGAPISTRSKLRSWTEVCFKKPKHTRATLPRPDGLLIIDTSRREWTALIEGKIKGEEVTTEQLEKYLDLAKEVGADAVITISNQFATIPEHHPTKVDKRKTKSVGLYHFSWISVLSNAQLLADSETVTDREQAIVLKELIRFLEHDHSGVKAFDRMSSSWADLCGMVQNAEALRKSDPKLEQAIADWYQLCRFLGLTLSTKIGKQVSVALSRKHKNDGATRLDDHLSGLIGCNSLSEAFAIPNAAGNVVLEADFARRTMSLSMKLDPPGDVVRPTAAINWLTRQLRKAGPKDVRIGCSWPRKTPDTSLSLEEALADPADLVPDGVTDRPTKLEVKRVIDLAGRFRGAKTVIEDTEAAFTAFYRDVGQHLSPWTPPPPKYKNKPAPDDGIDSESIQAQDNSESNSLEQ</sequence>
<evidence type="ECO:0000313" key="3">
    <source>
        <dbReference type="Proteomes" id="UP000484885"/>
    </source>
</evidence>
<dbReference type="AlphaFoldDB" id="A0A845V274"/>
<comment type="caution">
    <text evidence="2">The sequence shown here is derived from an EMBL/GenBank/DDBJ whole genome shotgun (WGS) entry which is preliminary data.</text>
</comment>
<organism evidence="2 3">
    <name type="scientific">Wenzhouxiangella limi</name>
    <dbReference type="NCBI Taxonomy" id="2707351"/>
    <lineage>
        <taxon>Bacteria</taxon>
        <taxon>Pseudomonadati</taxon>
        <taxon>Pseudomonadota</taxon>
        <taxon>Gammaproteobacteria</taxon>
        <taxon>Chromatiales</taxon>
        <taxon>Wenzhouxiangellaceae</taxon>
        <taxon>Wenzhouxiangella</taxon>
    </lineage>
</organism>